<dbReference type="Proteomes" id="UP000032247">
    <property type="component" value="Unassembled WGS sequence"/>
</dbReference>
<evidence type="ECO:0000313" key="2">
    <source>
        <dbReference type="Proteomes" id="UP000032247"/>
    </source>
</evidence>
<accession>A0A0D1KBK1</accession>
<dbReference type="AlphaFoldDB" id="A0A0D1KBK1"/>
<dbReference type="EMBL" id="JXBC01000013">
    <property type="protein sequence ID" value="KIU05690.1"/>
    <property type="molecule type" value="Genomic_DNA"/>
</dbReference>
<proteinExistence type="predicted"/>
<protein>
    <submittedName>
        <fullName evidence="1">Regulator of RsbP phosphatase</fullName>
    </submittedName>
</protein>
<gene>
    <name evidence="1" type="ORF">SC09_contig4orf00567</name>
</gene>
<reference evidence="1 2" key="1">
    <citation type="submission" date="2014-12" db="EMBL/GenBank/DDBJ databases">
        <title>Comparative genome analysis of Bacillus coagulans HM-08, Clostridium butyricum HM-68, Bacillus subtilis HM-66 and Bacillus licheniformis BL-09.</title>
        <authorList>
            <person name="Zhang H."/>
        </authorList>
    </citation>
    <scope>NUCLEOTIDE SEQUENCE [LARGE SCALE GENOMIC DNA]</scope>
    <source>
        <strain evidence="1 2">HM-66</strain>
    </source>
</reference>
<dbReference type="InterPro" id="IPR029058">
    <property type="entry name" value="AB_hydrolase_fold"/>
</dbReference>
<organism evidence="1 2">
    <name type="scientific">Bacillus subtilis</name>
    <dbReference type="NCBI Taxonomy" id="1423"/>
    <lineage>
        <taxon>Bacteria</taxon>
        <taxon>Bacillati</taxon>
        <taxon>Bacillota</taxon>
        <taxon>Bacilli</taxon>
        <taxon>Bacillales</taxon>
        <taxon>Bacillaceae</taxon>
        <taxon>Bacillus</taxon>
    </lineage>
</organism>
<name>A0A0D1KBK1_BACIU</name>
<dbReference type="SUPFAM" id="SSF53474">
    <property type="entry name" value="alpha/beta-Hydrolases"/>
    <property type="match status" value="1"/>
</dbReference>
<dbReference type="PATRIC" id="fig|1423.173.peg.4236"/>
<sequence length="40" mass="4637">MHQHLPYSSLKQMEARGHCPHMSHPDETIQLIGDYLKAHV</sequence>
<dbReference type="Gene3D" id="3.40.50.1820">
    <property type="entry name" value="alpha/beta hydrolase"/>
    <property type="match status" value="1"/>
</dbReference>
<comment type="caution">
    <text evidence="1">The sequence shown here is derived from an EMBL/GenBank/DDBJ whole genome shotgun (WGS) entry which is preliminary data.</text>
</comment>
<evidence type="ECO:0000313" key="1">
    <source>
        <dbReference type="EMBL" id="KIU05690.1"/>
    </source>
</evidence>